<feature type="compositionally biased region" description="Pro residues" evidence="1">
    <location>
        <begin position="533"/>
        <end position="548"/>
    </location>
</feature>
<feature type="compositionally biased region" description="Polar residues" evidence="1">
    <location>
        <begin position="381"/>
        <end position="405"/>
    </location>
</feature>
<dbReference type="OMA" id="NEREGWG"/>
<sequence>PQFDSGRRYKSLWCCFRKAGLKLDDNDKTPTPPLFQENVFIETSRPKYLEDLHTEALQGLKMMQEEGIKPTSDTGSTWFMTDSTIPDTSSVASVQSSVSTRSSRSGLTRQGSTFRPLNSGKKSEKTKGRRRHRKTVVGIPHHVQRELGIYLDSKRLQSCFQLGLDRVDWTLVPKLDEEQLFNGETDYSQNTARQQMGSESEEGTSANVPGMSIIQPLNKENVKQLGATHARHRDDLALLHHLGSALEDDQRPRSLAVPWLTTASSLQQELPSPVMSMSPQAAYMSKIIPNAVLPPSVDVVEISRGRSRSSVRTVSKSSLLLASSVRTTSSKVSTITSASRNNPPNLSDTSCWSNSDSSETLVSDSSTISNSSTPKQKRSENSNASAKENKIQSSISKAPISTSNGRLIVRGDEVKKDGQFARSLSVTKPKRAPPPPSRSYSLHSRMKRQSRYPEGVRIVGLNEIDFPLPPPPLFGDNSPVIPVQEPPKSSLSGLTSCTTTSVVSVVKTESVKVITGPEPQKSSTSQVVAAPPLNIPPPPPYTAPPPPNTEVLPIQTSKVSLTLEEGSPPPPVEFGHVIPKQLPSPVIQDVPPPVKDISSTLVTLVSPSPAKEVSPPLLVEVSHLPPREVPASSSEEVTPPPSQENTYQSSEEAEPSSKVTPPQSIPPPPPLPSHPQSSEQKIKLPQENISFKSETNTVPPPPFEVPMPPPPPEASSPKTKEPVSSIPINIPLPPPLPVQGHASIKHQPIPLSTENKSQEQTSAPVVQEPMRIVTPSLLQMVKLRSVSNTVSGEAPQKPIRRSLIMTSPAPIPPPETVPSQPTLTAARSKESPASRLSLPSPTSPLDLHKSPSSTASFIFSKSNKKVVIDPKPVLGAKEDVQKVISEADKGVRVPPPVAKKPKTKGKEVETSEGMDQTPELETQQESIQGKID</sequence>
<reference evidence="2" key="1">
    <citation type="submission" date="2025-08" db="UniProtKB">
        <authorList>
            <consortium name="Ensembl"/>
        </authorList>
    </citation>
    <scope>IDENTIFICATION</scope>
</reference>
<feature type="region of interest" description="Disordered" evidence="1">
    <location>
        <begin position="330"/>
        <end position="449"/>
    </location>
</feature>
<feature type="region of interest" description="Disordered" evidence="1">
    <location>
        <begin position="886"/>
        <end position="932"/>
    </location>
</feature>
<feature type="region of interest" description="Disordered" evidence="1">
    <location>
        <begin position="90"/>
        <end position="133"/>
    </location>
</feature>
<dbReference type="PANTHER" id="PTHR23039:SF6">
    <property type="entry name" value="SIMILAR TO MKIAA1522 PROTEIN"/>
    <property type="match status" value="1"/>
</dbReference>
<name>A0A3Q0SBW4_AMPCI</name>
<feature type="compositionally biased region" description="Low complexity" evidence="1">
    <location>
        <begin position="347"/>
        <end position="372"/>
    </location>
</feature>
<feature type="compositionally biased region" description="Polar residues" evidence="1">
    <location>
        <begin position="687"/>
        <end position="696"/>
    </location>
</feature>
<feature type="region of interest" description="Disordered" evidence="1">
    <location>
        <begin position="605"/>
        <end position="742"/>
    </location>
</feature>
<feature type="compositionally biased region" description="Polar residues" evidence="1">
    <location>
        <begin position="919"/>
        <end position="932"/>
    </location>
</feature>
<dbReference type="PANTHER" id="PTHR23039">
    <property type="entry name" value="NANCE-HORAN SYNDROME PROTEIN"/>
    <property type="match status" value="1"/>
</dbReference>
<dbReference type="AlphaFoldDB" id="A0A3Q0SBW4"/>
<feature type="region of interest" description="Disordered" evidence="1">
    <location>
        <begin position="787"/>
        <end position="861"/>
    </location>
</feature>
<protein>
    <recommendedName>
        <fullName evidence="4">KIAA1522</fullName>
    </recommendedName>
</protein>
<proteinExistence type="predicted"/>
<evidence type="ECO:0000313" key="2">
    <source>
        <dbReference type="Ensembl" id="ENSACIP00000020362.1"/>
    </source>
</evidence>
<dbReference type="GeneTree" id="ENSGT00940000170349"/>
<evidence type="ECO:0000256" key="1">
    <source>
        <dbReference type="SAM" id="MobiDB-lite"/>
    </source>
</evidence>
<organism evidence="2 3">
    <name type="scientific">Amphilophus citrinellus</name>
    <name type="common">Midas cichlid</name>
    <name type="synonym">Cichlasoma citrinellum</name>
    <dbReference type="NCBI Taxonomy" id="61819"/>
    <lineage>
        <taxon>Eukaryota</taxon>
        <taxon>Metazoa</taxon>
        <taxon>Chordata</taxon>
        <taxon>Craniata</taxon>
        <taxon>Vertebrata</taxon>
        <taxon>Euteleostomi</taxon>
        <taxon>Actinopterygii</taxon>
        <taxon>Neopterygii</taxon>
        <taxon>Teleostei</taxon>
        <taxon>Neoteleostei</taxon>
        <taxon>Acanthomorphata</taxon>
        <taxon>Ovalentaria</taxon>
        <taxon>Cichlomorphae</taxon>
        <taxon>Cichliformes</taxon>
        <taxon>Cichlidae</taxon>
        <taxon>New World cichlids</taxon>
        <taxon>Cichlasomatinae</taxon>
        <taxon>Heroini</taxon>
        <taxon>Amphilophus</taxon>
    </lineage>
</organism>
<feature type="compositionally biased region" description="Low complexity" evidence="1">
    <location>
        <begin position="833"/>
        <end position="845"/>
    </location>
</feature>
<dbReference type="GO" id="GO:0030154">
    <property type="term" value="P:cell differentiation"/>
    <property type="evidence" value="ECO:0007669"/>
    <property type="project" value="TreeGrafter"/>
</dbReference>
<feature type="compositionally biased region" description="Basic and acidic residues" evidence="1">
    <location>
        <begin position="409"/>
        <end position="419"/>
    </location>
</feature>
<feature type="region of interest" description="Disordered" evidence="1">
    <location>
        <begin position="516"/>
        <end position="552"/>
    </location>
</feature>
<evidence type="ECO:0000313" key="3">
    <source>
        <dbReference type="Proteomes" id="UP000261340"/>
    </source>
</evidence>
<feature type="compositionally biased region" description="Pro residues" evidence="1">
    <location>
        <begin position="698"/>
        <end position="714"/>
    </location>
</feature>
<feature type="compositionally biased region" description="Low complexity" evidence="1">
    <location>
        <begin position="90"/>
        <end position="113"/>
    </location>
</feature>
<accession>A0A3Q0SBW4</accession>
<feature type="compositionally biased region" description="Polar residues" evidence="1">
    <location>
        <begin position="850"/>
        <end position="861"/>
    </location>
</feature>
<dbReference type="Proteomes" id="UP000261340">
    <property type="component" value="Unplaced"/>
</dbReference>
<keyword evidence="3" id="KW-1185">Reference proteome</keyword>
<dbReference type="Ensembl" id="ENSACIT00000020898.1">
    <property type="protein sequence ID" value="ENSACIP00000020362.1"/>
    <property type="gene ID" value="ENSACIG00000015820.1"/>
</dbReference>
<feature type="compositionally biased region" description="Pro residues" evidence="1">
    <location>
        <begin position="663"/>
        <end position="673"/>
    </location>
</feature>
<evidence type="ECO:0008006" key="4">
    <source>
        <dbReference type="Google" id="ProtNLM"/>
    </source>
</evidence>
<reference evidence="2" key="2">
    <citation type="submission" date="2025-09" db="UniProtKB">
        <authorList>
            <consortium name="Ensembl"/>
        </authorList>
    </citation>
    <scope>IDENTIFICATION</scope>
</reference>
<feature type="compositionally biased region" description="Low complexity" evidence="1">
    <location>
        <begin position="330"/>
        <end position="340"/>
    </location>
</feature>